<evidence type="ECO:0008006" key="3">
    <source>
        <dbReference type="Google" id="ProtNLM"/>
    </source>
</evidence>
<name>A0ABX7BCF1_9PROT</name>
<organism evidence="1 2">
    <name type="scientific">Skermanella cutis</name>
    <dbReference type="NCBI Taxonomy" id="2775420"/>
    <lineage>
        <taxon>Bacteria</taxon>
        <taxon>Pseudomonadati</taxon>
        <taxon>Pseudomonadota</taxon>
        <taxon>Alphaproteobacteria</taxon>
        <taxon>Rhodospirillales</taxon>
        <taxon>Azospirillaceae</taxon>
        <taxon>Skermanella</taxon>
    </lineage>
</organism>
<keyword evidence="2" id="KW-1185">Reference proteome</keyword>
<proteinExistence type="predicted"/>
<dbReference type="Proteomes" id="UP000595197">
    <property type="component" value="Chromosome"/>
</dbReference>
<sequence length="202" mass="22666">MLGRPAIAGIFLRERLPPEIVDLMSPDSPVLLFYRIGLRSGGSALVLVLIEHDGRGRPTSAVLSKFLRWIALTGGDFRRRLLALATDEVYRDDRIVQLFIYMINVYTDLDRPTLDMLTAPLSKAERDEVATMAQRLYADGKADGRAEGKTEPLLEMLEYRFGPVPSEVRSHVSRLDPGSITLMVRRAMEAASLEQVLNPRKD</sequence>
<protein>
    <recommendedName>
        <fullName evidence="3">Transposase/invertase (TIGR01784 family)</fullName>
    </recommendedName>
</protein>
<gene>
    <name evidence="1" type="ORF">IGS68_13145</name>
</gene>
<evidence type="ECO:0000313" key="1">
    <source>
        <dbReference type="EMBL" id="QQP92084.1"/>
    </source>
</evidence>
<dbReference type="RefSeq" id="WP_201080645.1">
    <property type="nucleotide sequence ID" value="NZ_CP067420.1"/>
</dbReference>
<accession>A0ABX7BCF1</accession>
<reference evidence="1" key="1">
    <citation type="submission" date="2021-02" db="EMBL/GenBank/DDBJ databases">
        <title>Skermanella TT6 skin isolate.</title>
        <authorList>
            <person name="Lee K."/>
            <person name="Ganzorig M."/>
        </authorList>
    </citation>
    <scope>NUCLEOTIDE SEQUENCE</scope>
    <source>
        <strain evidence="1">TT6</strain>
    </source>
</reference>
<evidence type="ECO:0000313" key="2">
    <source>
        <dbReference type="Proteomes" id="UP000595197"/>
    </source>
</evidence>
<dbReference type="EMBL" id="CP067420">
    <property type="protein sequence ID" value="QQP92084.1"/>
    <property type="molecule type" value="Genomic_DNA"/>
</dbReference>